<dbReference type="GO" id="GO:0050650">
    <property type="term" value="P:chondroitin sulfate proteoglycan biosynthetic process"/>
    <property type="evidence" value="ECO:0007669"/>
    <property type="project" value="TreeGrafter"/>
</dbReference>
<evidence type="ECO:0000256" key="12">
    <source>
        <dbReference type="ARBA" id="ARBA00023157"/>
    </source>
</evidence>
<organism evidence="16 17">
    <name type="scientific">Pontibaca salina</name>
    <dbReference type="NCBI Taxonomy" id="2795731"/>
    <lineage>
        <taxon>Bacteria</taxon>
        <taxon>Pseudomonadati</taxon>
        <taxon>Pseudomonadota</taxon>
        <taxon>Alphaproteobacteria</taxon>
        <taxon>Rhodobacterales</taxon>
        <taxon>Roseobacteraceae</taxon>
        <taxon>Pontibaca</taxon>
    </lineage>
</organism>
<keyword evidence="12" id="KW-1015">Disulfide bond</keyword>
<feature type="domain" description="DUF5928" evidence="15">
    <location>
        <begin position="270"/>
        <end position="525"/>
    </location>
</feature>
<dbReference type="GO" id="GO:0015012">
    <property type="term" value="P:heparan sulfate proteoglycan biosynthetic process"/>
    <property type="evidence" value="ECO:0007669"/>
    <property type="project" value="TreeGrafter"/>
</dbReference>
<keyword evidence="8" id="KW-0735">Signal-anchor</keyword>
<dbReference type="AlphaFoldDB" id="A0A934HIS5"/>
<dbReference type="InterPro" id="IPR045972">
    <property type="entry name" value="DUF5928"/>
</dbReference>
<dbReference type="InterPro" id="IPR043538">
    <property type="entry name" value="XYLT"/>
</dbReference>
<keyword evidence="10" id="KW-0333">Golgi apparatus</keyword>
<comment type="subcellular location">
    <subcellularLocation>
        <location evidence="2">Endoplasmic reticulum membrane</location>
        <topology evidence="2">Single-pass type II membrane protein</topology>
    </subcellularLocation>
    <subcellularLocation>
        <location evidence="1">Golgi apparatus membrane</location>
        <topology evidence="1">Single-pass type II membrane protein</topology>
    </subcellularLocation>
</comment>
<evidence type="ECO:0000256" key="8">
    <source>
        <dbReference type="ARBA" id="ARBA00022968"/>
    </source>
</evidence>
<accession>A0A934HIS5</accession>
<dbReference type="RefSeq" id="WP_198684959.1">
    <property type="nucleotide sequence ID" value="NZ_JAEIJD010000002.1"/>
</dbReference>
<evidence type="ECO:0000256" key="3">
    <source>
        <dbReference type="ARBA" id="ARBA00022676"/>
    </source>
</evidence>
<dbReference type="InterPro" id="IPR003406">
    <property type="entry name" value="Glyco_trans_14"/>
</dbReference>
<evidence type="ECO:0000256" key="11">
    <source>
        <dbReference type="ARBA" id="ARBA00023136"/>
    </source>
</evidence>
<dbReference type="GO" id="GO:0016020">
    <property type="term" value="C:membrane"/>
    <property type="evidence" value="ECO:0007669"/>
    <property type="project" value="InterPro"/>
</dbReference>
<dbReference type="Pfam" id="PF02485">
    <property type="entry name" value="Branch"/>
    <property type="match status" value="1"/>
</dbReference>
<evidence type="ECO:0000256" key="6">
    <source>
        <dbReference type="ARBA" id="ARBA00022723"/>
    </source>
</evidence>
<dbReference type="Pfam" id="PF19350">
    <property type="entry name" value="DUF5928"/>
    <property type="match status" value="1"/>
</dbReference>
<keyword evidence="17" id="KW-1185">Reference proteome</keyword>
<dbReference type="Proteomes" id="UP000613255">
    <property type="component" value="Unassembled WGS sequence"/>
</dbReference>
<keyword evidence="11" id="KW-0472">Membrane</keyword>
<keyword evidence="5" id="KW-0812">Transmembrane</keyword>
<evidence type="ECO:0000259" key="15">
    <source>
        <dbReference type="Pfam" id="PF19350"/>
    </source>
</evidence>
<evidence type="ECO:0000256" key="9">
    <source>
        <dbReference type="ARBA" id="ARBA00022989"/>
    </source>
</evidence>
<keyword evidence="3" id="KW-0328">Glycosyltransferase</keyword>
<evidence type="ECO:0000256" key="5">
    <source>
        <dbReference type="ARBA" id="ARBA00022692"/>
    </source>
</evidence>
<evidence type="ECO:0000256" key="10">
    <source>
        <dbReference type="ARBA" id="ARBA00023034"/>
    </source>
</evidence>
<evidence type="ECO:0000313" key="17">
    <source>
        <dbReference type="Proteomes" id="UP000613255"/>
    </source>
</evidence>
<evidence type="ECO:0000256" key="4">
    <source>
        <dbReference type="ARBA" id="ARBA00022679"/>
    </source>
</evidence>
<dbReference type="PANTHER" id="PTHR46025">
    <property type="entry name" value="XYLOSYLTRANSFERASE OXT"/>
    <property type="match status" value="1"/>
</dbReference>
<keyword evidence="4 16" id="KW-0808">Transferase</keyword>
<keyword evidence="7" id="KW-0256">Endoplasmic reticulum</keyword>
<keyword evidence="6" id="KW-0479">Metal-binding</keyword>
<evidence type="ECO:0000313" key="16">
    <source>
        <dbReference type="EMBL" id="MBI6628939.1"/>
    </source>
</evidence>
<dbReference type="GO" id="GO:0030158">
    <property type="term" value="F:protein xylosyltransferase activity"/>
    <property type="evidence" value="ECO:0007669"/>
    <property type="project" value="InterPro"/>
</dbReference>
<name>A0A934HIS5_9RHOB</name>
<comment type="caution">
    <text evidence="16">The sequence shown here is derived from an EMBL/GenBank/DDBJ whole genome shotgun (WGS) entry which is preliminary data.</text>
</comment>
<keyword evidence="9" id="KW-1133">Transmembrane helix</keyword>
<evidence type="ECO:0000256" key="13">
    <source>
        <dbReference type="ARBA" id="ARBA00023180"/>
    </source>
</evidence>
<reference evidence="16" key="1">
    <citation type="submission" date="2020-12" db="EMBL/GenBank/DDBJ databases">
        <title>Pontibaca salina gen. nov., sp. nov., isolated from marine sediment.</title>
        <authorList>
            <person name="Bo J."/>
            <person name="Wang S."/>
            <person name="Song X."/>
            <person name="Du Z."/>
        </authorList>
    </citation>
    <scope>NUCLEOTIDE SEQUENCE</scope>
    <source>
        <strain evidence="16">S1109L</strain>
    </source>
</reference>
<keyword evidence="13" id="KW-0325">Glycoprotein</keyword>
<dbReference type="PANTHER" id="PTHR46025:SF3">
    <property type="entry name" value="XYLOSYLTRANSFERASE OXT"/>
    <property type="match status" value="1"/>
</dbReference>
<evidence type="ECO:0000256" key="14">
    <source>
        <dbReference type="ARBA" id="ARBA00042865"/>
    </source>
</evidence>
<dbReference type="EMBL" id="JAEIJD010000002">
    <property type="protein sequence ID" value="MBI6628939.1"/>
    <property type="molecule type" value="Genomic_DNA"/>
</dbReference>
<proteinExistence type="predicted"/>
<sequence length="525" mass="60999">MAKIAYILLCHKDPKAIVQQAQQLTAAGDCIAIHFDARADMCDYRQIRDSLADNPNVAFVRRRIKCGWGEWSLVQATLLAIEAAVDAYPCATHFYLMSGDCMAIKTAEYVHAFLDGTDADFIESHDFFESEWIKTGLKEERLIYRHFLNERRHKRLFYASVAFQKKLGLQRHLPPDIQVQIGSQWWCLRRTTIEKILEMTRQRADLMRFCRTSWIPDETFFQTLVRHLVPETEIRNRTLTFLMFSDYGIPVTFYNDHYDLLLAQDYLFARKISPEAHDLKARLGSLYAAKGVQFQISNEGANLFQFLTERGRSGRRFARRFWETESSLGRERELMIVACKKWHVAKRLVAGIRQKTNLPAVEYLFNEEETPLPDLGGIQSTLIKRARHKRALIRMLFDYYDTDRLIICADPSELGLMHDFFSDRSVTRLLEIECQFTDTDLIGHARRVGLYGEQSGSEALVRLLPAIRNEIMDESDRIRDAGFPNYQRMRETATPEENARQLSKFLTLSHFDALAIARIEHLFAD</sequence>
<dbReference type="GO" id="GO:0046872">
    <property type="term" value="F:metal ion binding"/>
    <property type="evidence" value="ECO:0007669"/>
    <property type="project" value="UniProtKB-KW"/>
</dbReference>
<protein>
    <recommendedName>
        <fullName evidence="14">Peptide O-xylosyltransferase</fullName>
    </recommendedName>
</protein>
<gene>
    <name evidence="16" type="ORF">JAO82_03505</name>
</gene>
<evidence type="ECO:0000256" key="2">
    <source>
        <dbReference type="ARBA" id="ARBA00004648"/>
    </source>
</evidence>
<evidence type="ECO:0000256" key="1">
    <source>
        <dbReference type="ARBA" id="ARBA00004323"/>
    </source>
</evidence>
<evidence type="ECO:0000256" key="7">
    <source>
        <dbReference type="ARBA" id="ARBA00022824"/>
    </source>
</evidence>